<name>A0A9Q3IX89_9BASI</name>
<evidence type="ECO:0000313" key="3">
    <source>
        <dbReference type="Proteomes" id="UP000765509"/>
    </source>
</evidence>
<dbReference type="AlphaFoldDB" id="A0A9Q3IX89"/>
<evidence type="ECO:0000313" key="2">
    <source>
        <dbReference type="EMBL" id="MBW0551621.1"/>
    </source>
</evidence>
<reference evidence="2" key="1">
    <citation type="submission" date="2021-03" db="EMBL/GenBank/DDBJ databases">
        <title>Draft genome sequence of rust myrtle Austropuccinia psidii MF-1, a brazilian biotype.</title>
        <authorList>
            <person name="Quecine M.C."/>
            <person name="Pachon D.M.R."/>
            <person name="Bonatelli M.L."/>
            <person name="Correr F.H."/>
            <person name="Franceschini L.M."/>
            <person name="Leite T.F."/>
            <person name="Margarido G.R.A."/>
            <person name="Almeida C.A."/>
            <person name="Ferrarezi J.A."/>
            <person name="Labate C.A."/>
        </authorList>
    </citation>
    <scope>NUCLEOTIDE SEQUENCE</scope>
    <source>
        <strain evidence="2">MF-1</strain>
    </source>
</reference>
<gene>
    <name evidence="2" type="ORF">O181_091336</name>
</gene>
<protein>
    <submittedName>
        <fullName evidence="2">Uncharacterized protein</fullName>
    </submittedName>
</protein>
<organism evidence="2 3">
    <name type="scientific">Austropuccinia psidii MF-1</name>
    <dbReference type="NCBI Taxonomy" id="1389203"/>
    <lineage>
        <taxon>Eukaryota</taxon>
        <taxon>Fungi</taxon>
        <taxon>Dikarya</taxon>
        <taxon>Basidiomycota</taxon>
        <taxon>Pucciniomycotina</taxon>
        <taxon>Pucciniomycetes</taxon>
        <taxon>Pucciniales</taxon>
        <taxon>Sphaerophragmiaceae</taxon>
        <taxon>Austropuccinia</taxon>
    </lineage>
</organism>
<accession>A0A9Q3IX89</accession>
<dbReference type="Proteomes" id="UP000765509">
    <property type="component" value="Unassembled WGS sequence"/>
</dbReference>
<dbReference type="EMBL" id="AVOT02057543">
    <property type="protein sequence ID" value="MBW0551621.1"/>
    <property type="molecule type" value="Genomic_DNA"/>
</dbReference>
<sequence length="129" mass="14649">MDQIEVSTSTSNNAPHPAVNEVQPKAPGPKKTWEYVLYYEKASKDVSSSISTDNIIEGSRRKKNDETFLMDVVPYSAAINGPLEQQEWFNLMQKEFDSLMQHNTGELVLYPKNAKVIGGMWRLAKKKNE</sequence>
<feature type="compositionally biased region" description="Polar residues" evidence="1">
    <location>
        <begin position="1"/>
        <end position="14"/>
    </location>
</feature>
<keyword evidence="3" id="KW-1185">Reference proteome</keyword>
<proteinExistence type="predicted"/>
<feature type="region of interest" description="Disordered" evidence="1">
    <location>
        <begin position="1"/>
        <end position="29"/>
    </location>
</feature>
<evidence type="ECO:0000256" key="1">
    <source>
        <dbReference type="SAM" id="MobiDB-lite"/>
    </source>
</evidence>
<comment type="caution">
    <text evidence="2">The sequence shown here is derived from an EMBL/GenBank/DDBJ whole genome shotgun (WGS) entry which is preliminary data.</text>
</comment>